<comment type="subcellular location">
    <subcellularLocation>
        <location evidence="1 9">Nucleus</location>
    </subcellularLocation>
</comment>
<evidence type="ECO:0000256" key="2">
    <source>
        <dbReference type="ARBA" id="ARBA00007813"/>
    </source>
</evidence>
<evidence type="ECO:0000256" key="5">
    <source>
        <dbReference type="ARBA" id="ARBA00023159"/>
    </source>
</evidence>
<comment type="similarity">
    <text evidence="2 9">Belongs to the Mediator complex subunit 14 family.</text>
</comment>
<evidence type="ECO:0000256" key="9">
    <source>
        <dbReference type="RuleBase" id="RU365082"/>
    </source>
</evidence>
<dbReference type="Proteomes" id="UP000031192">
    <property type="component" value="Unassembled WGS sequence"/>
</dbReference>
<dbReference type="Pfam" id="PF26204">
    <property type="entry name" value="Med14_fung"/>
    <property type="match status" value="1"/>
</dbReference>
<evidence type="ECO:0000259" key="11">
    <source>
        <dbReference type="Pfam" id="PF08638"/>
    </source>
</evidence>
<dbReference type="PANTHER" id="PTHR12809:SF2">
    <property type="entry name" value="MEDIATOR OF RNA POLYMERASE II TRANSCRIPTION SUBUNIT 14"/>
    <property type="match status" value="1"/>
</dbReference>
<name>A0A0B4GQ24_METGA</name>
<keyword evidence="7 9" id="KW-0539">Nucleus</keyword>
<comment type="function">
    <text evidence="9">Component of the Mediator complex, a coactivator involved in the regulated transcription of nearly all RNA polymerase II-dependent genes. Mediator functions as a bridge to convey information from gene-specific regulatory proteins to the basal RNA polymerase II transcription machinery. Mediator is recruited to promoters by direct interactions with regulatory proteins and serves as a scaffold for the assembly of a functional preinitiation complex with RNA polymerase II and the general transcription factors.</text>
</comment>
<feature type="region of interest" description="Disordered" evidence="10">
    <location>
        <begin position="126"/>
        <end position="146"/>
    </location>
</feature>
<dbReference type="AlphaFoldDB" id="A0A0B4GQ24"/>
<feature type="compositionally biased region" description="Low complexity" evidence="10">
    <location>
        <begin position="40"/>
        <end position="54"/>
    </location>
</feature>
<dbReference type="GO" id="GO:0016592">
    <property type="term" value="C:mediator complex"/>
    <property type="evidence" value="ECO:0007669"/>
    <property type="project" value="UniProtKB-UniRule"/>
</dbReference>
<dbReference type="HOGENOM" id="CLU_003573_1_0_1"/>
<dbReference type="GO" id="GO:0003712">
    <property type="term" value="F:transcription coregulator activity"/>
    <property type="evidence" value="ECO:0007669"/>
    <property type="project" value="UniProtKB-UniRule"/>
</dbReference>
<dbReference type="Pfam" id="PF08638">
    <property type="entry name" value="Med14"/>
    <property type="match status" value="1"/>
</dbReference>
<reference evidence="12 13" key="1">
    <citation type="journal article" date="2014" name="Proc. Natl. Acad. Sci. U.S.A.">
        <title>Trajectory and genomic determinants of fungal-pathogen speciation and host adaptation.</title>
        <authorList>
            <person name="Hu X."/>
            <person name="Xiao G."/>
            <person name="Zheng P."/>
            <person name="Shang Y."/>
            <person name="Su Y."/>
            <person name="Zhang X."/>
            <person name="Liu X."/>
            <person name="Zhan S."/>
            <person name="St Leger R.J."/>
            <person name="Wang C."/>
        </authorList>
    </citation>
    <scope>NUCLEOTIDE SEQUENCE [LARGE SCALE GENOMIC DNA]</scope>
    <source>
        <strain evidence="12 13">ARSEF 977</strain>
    </source>
</reference>
<dbReference type="PANTHER" id="PTHR12809">
    <property type="entry name" value="MEDIATOR COMPLEX SUBUNIT"/>
    <property type="match status" value="1"/>
</dbReference>
<evidence type="ECO:0000256" key="4">
    <source>
        <dbReference type="ARBA" id="ARBA00023015"/>
    </source>
</evidence>
<evidence type="ECO:0000256" key="7">
    <source>
        <dbReference type="ARBA" id="ARBA00023242"/>
    </source>
</evidence>
<proteinExistence type="inferred from homology"/>
<feature type="compositionally biased region" description="Polar residues" evidence="10">
    <location>
        <begin position="18"/>
        <end position="31"/>
    </location>
</feature>
<evidence type="ECO:0000256" key="6">
    <source>
        <dbReference type="ARBA" id="ARBA00023163"/>
    </source>
</evidence>
<gene>
    <name evidence="12" type="ORF">MGU_10825</name>
</gene>
<evidence type="ECO:0000256" key="3">
    <source>
        <dbReference type="ARBA" id="ARBA00019619"/>
    </source>
</evidence>
<dbReference type="EMBL" id="AZNH01000116">
    <property type="protein sequence ID" value="KID81847.1"/>
    <property type="molecule type" value="Genomic_DNA"/>
</dbReference>
<dbReference type="InterPro" id="IPR055122">
    <property type="entry name" value="Med14_N"/>
</dbReference>
<sequence>MESSGHNGTRTDHDRDSSMNGVNGANGTPQDSGFPKEKASAASAATATDGSAKAINGNDESRSQESNQNGEAERVISRMNDLPDEIVHITQGFVPLSLLLTRLAQTSHNALQDKVAEMAKMPLPAAAANGSSSYSSSGPDDSSADNLRKKGALTNFAQEWHGKWLKALVIAEWSRKAHLVSKLIDLKFHIDQQRILYDAALDEMVNVKRDLTFARMPSPDLKTALQVLSTGNAPWMPDLGYIEPPTLTPEVQLKWINELNTLLSLRLNLDDFDKIPYHFRNYEISSGRVTFKVEGEFEVDLTIADEDFEKQFWFIDFRYAFTPAASSISESLRNYLENCVNDVLGKEGLLGCYQFLHELVLTTKIHELKRQAMQLSRTSWTGTLNVEPLNRALSIQYWTGRSTTMGSKSWIIVAVNSNRSRNGKEAASSTSQLVVNWYRDNKEVKDVEIEFNVNELSAEALLTNVIARHIEHILTSIHDKLLTVARFKNHEASMALRVSRTDPAFSSLTTQVGHSGEASMLLEPMTGVFALKPPSRFTIQPEHQLNMGKNPAEDGLNCLEVLRCAVMEDELHCRATLMGWFVRKPPMAAEELKSAIKVRDWTRVICLQKDGWGSNWFVVVVLSLNGDEWWLLESNPNEASKTLRFKAKLPFHNGYPDLSDVFWDNLAFFTTGVIAQSVDLRELHRQKIKSRSSNRISLSTSQTVRLPSTDVALSALFPSMVFDQSKPEEDALSNSEGQPSNLELLSLIQQASGAVLVRKKAWADNIVSITFRGIRCLSRAENADDGSKENELICTSEATLKVRKPSKFASLDGLADRDVSYNPKRGEFALRIQRAVGRPILDSLKSRIKAIDRFVNFLEALESANGTITTESVTLRQITFYYSELQTKQSSNDADQVMEDSRKRWRVVLDLSKDDIDIEIEKGNPHLRVLDLMRQLVNSDGGIGVLTAWLPASLPALQAIDKMETEWEPIQAAGQGRIEFSMKTVAWMSVEYTMTSDAKTLKNPIRLQVQMQPRRSQAWWHVWRSDAEPNADDRVSTALQPIWNKRGDNWFGLSTGAAGRPQDGVVKMLLAVDEAIRSTITSGPGVTQGNEVVVLD</sequence>
<evidence type="ECO:0000256" key="8">
    <source>
        <dbReference type="ARBA" id="ARBA00032007"/>
    </source>
</evidence>
<comment type="caution">
    <text evidence="12">The sequence shown here is derived from an EMBL/GenBank/DDBJ whole genome shotgun (WGS) entry which is preliminary data.</text>
</comment>
<accession>A0A0B4GQ24</accession>
<feature type="region of interest" description="Disordered" evidence="10">
    <location>
        <begin position="1"/>
        <end position="72"/>
    </location>
</feature>
<keyword evidence="6 9" id="KW-0804">Transcription</keyword>
<dbReference type="InterPro" id="IPR013947">
    <property type="entry name" value="Mediator_Med14"/>
</dbReference>
<keyword evidence="5 9" id="KW-0010">Activator</keyword>
<feature type="compositionally biased region" description="Low complexity" evidence="10">
    <location>
        <begin position="126"/>
        <end position="145"/>
    </location>
</feature>
<dbReference type="GO" id="GO:0070847">
    <property type="term" value="C:core mediator complex"/>
    <property type="evidence" value="ECO:0007669"/>
    <property type="project" value="TreeGrafter"/>
</dbReference>
<keyword evidence="13" id="KW-1185">Reference proteome</keyword>
<evidence type="ECO:0000256" key="1">
    <source>
        <dbReference type="ARBA" id="ARBA00004123"/>
    </source>
</evidence>
<evidence type="ECO:0000313" key="13">
    <source>
        <dbReference type="Proteomes" id="UP000031192"/>
    </source>
</evidence>
<evidence type="ECO:0000256" key="10">
    <source>
        <dbReference type="SAM" id="MobiDB-lite"/>
    </source>
</evidence>
<protein>
    <recommendedName>
        <fullName evidence="3 9">Mediator of RNA polymerase II transcription subunit 14</fullName>
    </recommendedName>
    <alternativeName>
        <fullName evidence="8 9">Mediator complex subunit 14</fullName>
    </alternativeName>
</protein>
<evidence type="ECO:0000313" key="12">
    <source>
        <dbReference type="EMBL" id="KID81847.1"/>
    </source>
</evidence>
<comment type="subunit">
    <text evidence="9">Component of the Mediator complex.</text>
</comment>
<keyword evidence="4 9" id="KW-0805">Transcription regulation</keyword>
<organism evidence="12 13">
    <name type="scientific">Metarhizium guizhouense (strain ARSEF 977)</name>
    <dbReference type="NCBI Taxonomy" id="1276136"/>
    <lineage>
        <taxon>Eukaryota</taxon>
        <taxon>Fungi</taxon>
        <taxon>Dikarya</taxon>
        <taxon>Ascomycota</taxon>
        <taxon>Pezizomycotina</taxon>
        <taxon>Sordariomycetes</taxon>
        <taxon>Hypocreomycetidae</taxon>
        <taxon>Hypocreales</taxon>
        <taxon>Clavicipitaceae</taxon>
        <taxon>Metarhizium</taxon>
    </lineage>
</organism>
<dbReference type="GO" id="GO:0006357">
    <property type="term" value="P:regulation of transcription by RNA polymerase II"/>
    <property type="evidence" value="ECO:0007669"/>
    <property type="project" value="InterPro"/>
</dbReference>
<feature type="domain" description="Mediator complex subunit MED14 N-terminal" evidence="11">
    <location>
        <begin position="93"/>
        <end position="305"/>
    </location>
</feature>
<dbReference type="OrthoDB" id="205099at2759"/>